<dbReference type="KEGG" id="aplc:110985627"/>
<keyword evidence="3" id="KW-1185">Reference proteome</keyword>
<dbReference type="AlphaFoldDB" id="A0A8B7ZBW9"/>
<evidence type="ECO:0000256" key="2">
    <source>
        <dbReference type="SAM" id="Phobius"/>
    </source>
</evidence>
<dbReference type="RefSeq" id="XP_022102467.1">
    <property type="nucleotide sequence ID" value="XM_022246775.1"/>
</dbReference>
<dbReference type="PANTHER" id="PTHR47399:SF1">
    <property type="entry name" value="TRANSMEMBRANE PROTEIN 121B"/>
    <property type="match status" value="1"/>
</dbReference>
<gene>
    <name evidence="4 5" type="primary">LOC110985627</name>
</gene>
<keyword evidence="2" id="KW-1133">Transmembrane helix</keyword>
<accession>A0A8B7ZBW9</accession>
<dbReference type="OrthoDB" id="5964337at2759"/>
<feature type="transmembrane region" description="Helical" evidence="2">
    <location>
        <begin position="205"/>
        <end position="224"/>
    </location>
</feature>
<dbReference type="GeneID" id="110985627"/>
<feature type="transmembrane region" description="Helical" evidence="2">
    <location>
        <begin position="236"/>
        <end position="257"/>
    </location>
</feature>
<organism evidence="3 5">
    <name type="scientific">Acanthaster planci</name>
    <name type="common">Crown-of-thorns starfish</name>
    <dbReference type="NCBI Taxonomy" id="133434"/>
    <lineage>
        <taxon>Eukaryota</taxon>
        <taxon>Metazoa</taxon>
        <taxon>Echinodermata</taxon>
        <taxon>Eleutherozoa</taxon>
        <taxon>Asterozoa</taxon>
        <taxon>Asteroidea</taxon>
        <taxon>Valvatacea</taxon>
        <taxon>Valvatida</taxon>
        <taxon>Acanthasteridae</taxon>
        <taxon>Acanthaster</taxon>
    </lineage>
</organism>
<feature type="transmembrane region" description="Helical" evidence="2">
    <location>
        <begin position="42"/>
        <end position="62"/>
    </location>
</feature>
<name>A0A8B7ZBW9_ACAPL</name>
<feature type="transmembrane region" description="Helical" evidence="2">
    <location>
        <begin position="12"/>
        <end position="30"/>
    </location>
</feature>
<dbReference type="InterPro" id="IPR032776">
    <property type="entry name" value="CECR6/TMEM121"/>
</dbReference>
<reference evidence="4 5" key="1">
    <citation type="submission" date="2025-04" db="UniProtKB">
        <authorList>
            <consortium name="RefSeq"/>
        </authorList>
    </citation>
    <scope>IDENTIFICATION</scope>
</reference>
<comment type="similarity">
    <text evidence="1">Belongs to the TMEM121 family.</text>
</comment>
<keyword evidence="2" id="KW-0812">Transmembrane</keyword>
<dbReference type="PANTHER" id="PTHR47399">
    <property type="entry name" value="TRANSMEMBRANE PROTEIN 121B"/>
    <property type="match status" value="1"/>
</dbReference>
<sequence>MVKQNTSTLEYIHVLVFFPCVNSAFASMGCKVSCACILSLTAKVACIFVLILQSTLLDYVIVQWDTSASDVGRYIWIAFDALIVIFWIIAMIMSHRFFHNPNQQKVPTEGYTGKQLIILALKELPFAYVSWLFYAIVLVAKINAIFTAKFAEALTSSTESLRSNTSLKIILSLAGVIFALMAYAHHNEAHNSKYKLLIEKIGTAASIDLLDVIMLLDILFVNVSRVLVTFTLDRTIRTFASICILLPVLPLVALRVISSSGTAKTDKVFPMVMVLNSALYLFLVNIPLLIIRMFLWVHHDVDVTTFLTKNVLAICKGCLDIYRELVAWRREVAKEKKGNNDEVQMEPVVHV</sequence>
<dbReference type="RefSeq" id="XP_022102466.1">
    <property type="nucleotide sequence ID" value="XM_022246774.1"/>
</dbReference>
<feature type="transmembrane region" description="Helical" evidence="2">
    <location>
        <begin position="166"/>
        <end position="184"/>
    </location>
</feature>
<proteinExistence type="inferred from homology"/>
<evidence type="ECO:0000313" key="3">
    <source>
        <dbReference type="Proteomes" id="UP000694845"/>
    </source>
</evidence>
<dbReference type="Pfam" id="PF14997">
    <property type="entry name" value="CECR6_TMEM121"/>
    <property type="match status" value="1"/>
</dbReference>
<protein>
    <submittedName>
        <fullName evidence="4 5">Uncharacterized protein LOC110985627</fullName>
    </submittedName>
</protein>
<feature type="transmembrane region" description="Helical" evidence="2">
    <location>
        <begin position="74"/>
        <end position="93"/>
    </location>
</feature>
<dbReference type="OMA" id="HNEAHNS"/>
<dbReference type="Proteomes" id="UP000694845">
    <property type="component" value="Unplaced"/>
</dbReference>
<feature type="transmembrane region" description="Helical" evidence="2">
    <location>
        <begin position="278"/>
        <end position="297"/>
    </location>
</feature>
<dbReference type="PROSITE" id="PS51257">
    <property type="entry name" value="PROKAR_LIPOPROTEIN"/>
    <property type="match status" value="1"/>
</dbReference>
<dbReference type="InterPro" id="IPR026624">
    <property type="entry name" value="CECR6"/>
</dbReference>
<evidence type="ECO:0000313" key="5">
    <source>
        <dbReference type="RefSeq" id="XP_022102467.1"/>
    </source>
</evidence>
<evidence type="ECO:0000256" key="1">
    <source>
        <dbReference type="ARBA" id="ARBA00007711"/>
    </source>
</evidence>
<keyword evidence="2" id="KW-0472">Membrane</keyword>
<feature type="transmembrane region" description="Helical" evidence="2">
    <location>
        <begin position="126"/>
        <end position="146"/>
    </location>
</feature>
<evidence type="ECO:0000313" key="4">
    <source>
        <dbReference type="RefSeq" id="XP_022102466.1"/>
    </source>
</evidence>